<sequence length="215" mass="23624">MGFRRAEAVSGELSAHAHPLTRHLACRRCWIKTQSTGGRAPACPACPACPLSSSSDPRPWLRKANRGGGTWHRDKPRAVLHSPVYTLGPELPPSTTENTCQVETTTRPCRLPHPPEALCLHNRDFVLRITPEPSPPDAPSHWRAHRQLLRPTFQPDDLGEIVRAADTQSEVQKHLRAQRVEGRPSQDGEGLLGRPLSSSAGVSQVAFKQEGLRSS</sequence>
<name>A0A8B8R9J1_CAMFR</name>
<dbReference type="KEGG" id="cfr:116657188"/>
<keyword evidence="2" id="KW-1185">Reference proteome</keyword>
<evidence type="ECO:0000313" key="2">
    <source>
        <dbReference type="Proteomes" id="UP000694856"/>
    </source>
</evidence>
<accession>A0A8B8R9J1</accession>
<dbReference type="Proteomes" id="UP000694856">
    <property type="component" value="Chromosome 17"/>
</dbReference>
<evidence type="ECO:0000256" key="1">
    <source>
        <dbReference type="SAM" id="MobiDB-lite"/>
    </source>
</evidence>
<reference evidence="3" key="1">
    <citation type="submission" date="2025-08" db="UniProtKB">
        <authorList>
            <consortium name="RefSeq"/>
        </authorList>
    </citation>
    <scope>IDENTIFICATION</scope>
    <source>
        <tissue evidence="3">Ear skin</tissue>
    </source>
</reference>
<protein>
    <submittedName>
        <fullName evidence="3">Uncharacterized protein LOC116657188</fullName>
    </submittedName>
</protein>
<evidence type="ECO:0000313" key="3">
    <source>
        <dbReference type="RefSeq" id="XP_032314658.1"/>
    </source>
</evidence>
<organism evidence="2 3">
    <name type="scientific">Camelus ferus</name>
    <name type="common">Wild bactrian camel</name>
    <name type="synonym">Camelus bactrianus ferus</name>
    <dbReference type="NCBI Taxonomy" id="419612"/>
    <lineage>
        <taxon>Eukaryota</taxon>
        <taxon>Metazoa</taxon>
        <taxon>Chordata</taxon>
        <taxon>Craniata</taxon>
        <taxon>Vertebrata</taxon>
        <taxon>Euteleostomi</taxon>
        <taxon>Mammalia</taxon>
        <taxon>Eutheria</taxon>
        <taxon>Laurasiatheria</taxon>
        <taxon>Artiodactyla</taxon>
        <taxon>Tylopoda</taxon>
        <taxon>Camelidae</taxon>
        <taxon>Camelus</taxon>
    </lineage>
</organism>
<dbReference type="AlphaFoldDB" id="A0A8B8R9J1"/>
<gene>
    <name evidence="3" type="primary">LOC116657188</name>
</gene>
<feature type="region of interest" description="Disordered" evidence="1">
    <location>
        <begin position="166"/>
        <end position="215"/>
    </location>
</feature>
<dbReference type="RefSeq" id="XP_032314658.1">
    <property type="nucleotide sequence ID" value="XM_032458767.1"/>
</dbReference>
<proteinExistence type="predicted"/>
<dbReference type="GeneID" id="116657188"/>